<evidence type="ECO:0000313" key="7">
    <source>
        <dbReference type="EMBL" id="KAK9278361.1"/>
    </source>
</evidence>
<dbReference type="InterPro" id="IPR058746">
    <property type="entry name" value="Znf_RING-type_Topors"/>
</dbReference>
<dbReference type="InterPro" id="IPR017907">
    <property type="entry name" value="Znf_RING_CS"/>
</dbReference>
<organism evidence="7 8">
    <name type="scientific">Liquidambar formosana</name>
    <name type="common">Formosan gum</name>
    <dbReference type="NCBI Taxonomy" id="63359"/>
    <lineage>
        <taxon>Eukaryota</taxon>
        <taxon>Viridiplantae</taxon>
        <taxon>Streptophyta</taxon>
        <taxon>Embryophyta</taxon>
        <taxon>Tracheophyta</taxon>
        <taxon>Spermatophyta</taxon>
        <taxon>Magnoliopsida</taxon>
        <taxon>eudicotyledons</taxon>
        <taxon>Gunneridae</taxon>
        <taxon>Pentapetalae</taxon>
        <taxon>Saxifragales</taxon>
        <taxon>Altingiaceae</taxon>
        <taxon>Liquidambar</taxon>
    </lineage>
</organism>
<dbReference type="PANTHER" id="PTHR47177">
    <property type="entry name" value="F18C1.6 PROTEIN"/>
    <property type="match status" value="1"/>
</dbReference>
<keyword evidence="1" id="KW-0479">Metal-binding</keyword>
<name>A0AAP0RI04_LIQFO</name>
<feature type="domain" description="RING-type" evidence="6">
    <location>
        <begin position="8"/>
        <end position="49"/>
    </location>
</feature>
<feature type="domain" description="PHD-type" evidence="5">
    <location>
        <begin position="95"/>
        <end position="144"/>
    </location>
</feature>
<dbReference type="InterPro" id="IPR013083">
    <property type="entry name" value="Znf_RING/FYVE/PHD"/>
</dbReference>
<dbReference type="AlphaFoldDB" id="A0AAP0RI04"/>
<dbReference type="GO" id="GO:0008270">
    <property type="term" value="F:zinc ion binding"/>
    <property type="evidence" value="ECO:0007669"/>
    <property type="project" value="UniProtKB-KW"/>
</dbReference>
<dbReference type="PANTHER" id="PTHR47177:SF4">
    <property type="entry name" value="OS06G0283200 PROTEIN"/>
    <property type="match status" value="1"/>
</dbReference>
<evidence type="ECO:0000256" key="1">
    <source>
        <dbReference type="ARBA" id="ARBA00022723"/>
    </source>
</evidence>
<keyword evidence="8" id="KW-1185">Reference proteome</keyword>
<gene>
    <name evidence="7" type="ORF">L1049_027926</name>
</gene>
<dbReference type="SUPFAM" id="SSF57903">
    <property type="entry name" value="FYVE/PHD zinc finger"/>
    <property type="match status" value="1"/>
</dbReference>
<dbReference type="PROSITE" id="PS50016">
    <property type="entry name" value="ZF_PHD_2"/>
    <property type="match status" value="1"/>
</dbReference>
<reference evidence="7 8" key="1">
    <citation type="journal article" date="2024" name="Plant J.">
        <title>Genome sequences and population genomics reveal climatic adaptation and genomic divergence between two closely related sweetgum species.</title>
        <authorList>
            <person name="Xu W.Q."/>
            <person name="Ren C.Q."/>
            <person name="Zhang X.Y."/>
            <person name="Comes H.P."/>
            <person name="Liu X.H."/>
            <person name="Li Y.G."/>
            <person name="Kettle C.J."/>
            <person name="Jalonen R."/>
            <person name="Gaisberger H."/>
            <person name="Ma Y.Z."/>
            <person name="Qiu Y.X."/>
        </authorList>
    </citation>
    <scope>NUCLEOTIDE SEQUENCE [LARGE SCALE GENOMIC DNA]</scope>
    <source>
        <strain evidence="7">Hangzhou</strain>
    </source>
</reference>
<dbReference type="Proteomes" id="UP001415857">
    <property type="component" value="Unassembled WGS sequence"/>
</dbReference>
<dbReference type="InterPro" id="IPR019787">
    <property type="entry name" value="Znf_PHD-finger"/>
</dbReference>
<accession>A0AAP0RI04</accession>
<sequence length="533" mass="59021">MDSDSNNCGICLSEEGKSIRGWIDICDHYFCFVCIMEWAKIESRCPICKRRFSTIRRPAKDGVFPSERIVNVPVRDQVYHLFGNTTISHSNPYEQVQCSVCHGMADESLLLLCDLCDSAAHTYCVGLGATVPEGDWFCHDCTVSMADRANGEMDTDFDNQSMSRNSYTIPSDEANVSIFDIVQESSIPVVERPPTVASSHLNQLSSHMVPDREISVSNETSEAGTRTVQSVADKVTESGARTLSRCRNVHGRVRAFRDNWNALRSGSLSFSSSSVDSGGKSGQKHNIGAVLCDRSGEPHSSSSTTYQQLTIQDACSGHNSGTYDTDKAWKMMDIAKSIQQTCGRTRNVHQSSKYAIGKRNGPIEASNINPNTFVSKSQPLKTRDLGCIEKHFKYLSLEKENEKHKSQMLEKQKQRRVTMMGTLKINEGFSTTHSEGYFESSSSGKVQTLAHVDACHGNGEELAHKSLDGASSKVINERDGSASLISAVMSVTGASNLANAKPEHEGFFFLYGICLWGEWKGEEWFFEKQDKKR</sequence>
<protein>
    <submittedName>
        <fullName evidence="7">Uncharacterized protein</fullName>
    </submittedName>
</protein>
<dbReference type="CDD" id="cd16574">
    <property type="entry name" value="RING-HC_Topors"/>
    <property type="match status" value="1"/>
</dbReference>
<dbReference type="InterPro" id="IPR011011">
    <property type="entry name" value="Znf_FYVE_PHD"/>
</dbReference>
<evidence type="ECO:0000256" key="4">
    <source>
        <dbReference type="PROSITE-ProRule" id="PRU00175"/>
    </source>
</evidence>
<dbReference type="InterPro" id="IPR001965">
    <property type="entry name" value="Znf_PHD"/>
</dbReference>
<evidence type="ECO:0000259" key="5">
    <source>
        <dbReference type="PROSITE" id="PS50016"/>
    </source>
</evidence>
<dbReference type="SUPFAM" id="SSF57850">
    <property type="entry name" value="RING/U-box"/>
    <property type="match status" value="1"/>
</dbReference>
<comment type="caution">
    <text evidence="7">The sequence shown here is derived from an EMBL/GenBank/DDBJ whole genome shotgun (WGS) entry which is preliminary data.</text>
</comment>
<dbReference type="PROSITE" id="PS00518">
    <property type="entry name" value="ZF_RING_1"/>
    <property type="match status" value="1"/>
</dbReference>
<keyword evidence="2 4" id="KW-0863">Zinc-finger</keyword>
<evidence type="ECO:0000256" key="3">
    <source>
        <dbReference type="ARBA" id="ARBA00022833"/>
    </source>
</evidence>
<evidence type="ECO:0000259" key="6">
    <source>
        <dbReference type="PROSITE" id="PS50089"/>
    </source>
</evidence>
<dbReference type="Pfam" id="PF13639">
    <property type="entry name" value="zf-RING_2"/>
    <property type="match status" value="1"/>
</dbReference>
<dbReference type="Pfam" id="PF00628">
    <property type="entry name" value="PHD"/>
    <property type="match status" value="1"/>
</dbReference>
<dbReference type="EMBL" id="JBBPBK010000009">
    <property type="protein sequence ID" value="KAK9278361.1"/>
    <property type="molecule type" value="Genomic_DNA"/>
</dbReference>
<dbReference type="Gene3D" id="3.30.40.10">
    <property type="entry name" value="Zinc/RING finger domain, C3HC4 (zinc finger)"/>
    <property type="match status" value="2"/>
</dbReference>
<dbReference type="InterPro" id="IPR001841">
    <property type="entry name" value="Znf_RING"/>
</dbReference>
<dbReference type="SMART" id="SM00184">
    <property type="entry name" value="RING"/>
    <property type="match status" value="2"/>
</dbReference>
<keyword evidence="3" id="KW-0862">Zinc</keyword>
<dbReference type="SMART" id="SM00249">
    <property type="entry name" value="PHD"/>
    <property type="match status" value="1"/>
</dbReference>
<evidence type="ECO:0000313" key="8">
    <source>
        <dbReference type="Proteomes" id="UP001415857"/>
    </source>
</evidence>
<proteinExistence type="predicted"/>
<dbReference type="PROSITE" id="PS50089">
    <property type="entry name" value="ZF_RING_2"/>
    <property type="match status" value="1"/>
</dbReference>
<evidence type="ECO:0000256" key="2">
    <source>
        <dbReference type="ARBA" id="ARBA00022771"/>
    </source>
</evidence>